<evidence type="ECO:0000313" key="3">
    <source>
        <dbReference type="Proteomes" id="UP001146120"/>
    </source>
</evidence>
<gene>
    <name evidence="2" type="ORF">N0F65_007093</name>
</gene>
<feature type="transmembrane region" description="Helical" evidence="1">
    <location>
        <begin position="26"/>
        <end position="48"/>
    </location>
</feature>
<reference evidence="2" key="2">
    <citation type="journal article" date="2023" name="Microbiol Resour">
        <title>Decontamination and Annotation of the Draft Genome Sequence of the Oomycete Lagenidium giganteum ARSEF 373.</title>
        <authorList>
            <person name="Morgan W.R."/>
            <person name="Tartar A."/>
        </authorList>
    </citation>
    <scope>NUCLEOTIDE SEQUENCE</scope>
    <source>
        <strain evidence="2">ARSEF 373</strain>
    </source>
</reference>
<reference evidence="2" key="1">
    <citation type="submission" date="2022-11" db="EMBL/GenBank/DDBJ databases">
        <authorList>
            <person name="Morgan W.R."/>
            <person name="Tartar A."/>
        </authorList>
    </citation>
    <scope>NUCLEOTIDE SEQUENCE</scope>
    <source>
        <strain evidence="2">ARSEF 373</strain>
    </source>
</reference>
<protein>
    <submittedName>
        <fullName evidence="2">Uncharacterized protein</fullName>
    </submittedName>
</protein>
<keyword evidence="1" id="KW-1133">Transmembrane helix</keyword>
<evidence type="ECO:0000313" key="2">
    <source>
        <dbReference type="EMBL" id="DAZ96832.1"/>
    </source>
</evidence>
<dbReference type="AlphaFoldDB" id="A0AAV2YP58"/>
<keyword evidence="3" id="KW-1185">Reference proteome</keyword>
<comment type="caution">
    <text evidence="2">The sequence shown here is derived from an EMBL/GenBank/DDBJ whole genome shotgun (WGS) entry which is preliminary data.</text>
</comment>
<keyword evidence="1" id="KW-0812">Transmembrane</keyword>
<dbReference type="Proteomes" id="UP001146120">
    <property type="component" value="Unassembled WGS sequence"/>
</dbReference>
<accession>A0AAV2YP58</accession>
<organism evidence="2 3">
    <name type="scientific">Lagenidium giganteum</name>
    <dbReference type="NCBI Taxonomy" id="4803"/>
    <lineage>
        <taxon>Eukaryota</taxon>
        <taxon>Sar</taxon>
        <taxon>Stramenopiles</taxon>
        <taxon>Oomycota</taxon>
        <taxon>Peronosporomycetes</taxon>
        <taxon>Pythiales</taxon>
        <taxon>Pythiaceae</taxon>
    </lineage>
</organism>
<sequence length="97" mass="10522">MPNSKSFTGHCVGHASLRVLYPALRFGVSGALLSALIWLLGILSILAFQPCNGAIFGELCVTLEALCVFCVVCSVQPWFHKGFTESMRGYIHPGTYT</sequence>
<name>A0AAV2YP58_9STRA</name>
<proteinExistence type="predicted"/>
<evidence type="ECO:0000256" key="1">
    <source>
        <dbReference type="SAM" id="Phobius"/>
    </source>
</evidence>
<keyword evidence="1" id="KW-0472">Membrane</keyword>
<feature type="transmembrane region" description="Helical" evidence="1">
    <location>
        <begin position="55"/>
        <end position="79"/>
    </location>
</feature>
<dbReference type="EMBL" id="DAKRPA010000155">
    <property type="protein sequence ID" value="DAZ96832.1"/>
    <property type="molecule type" value="Genomic_DNA"/>
</dbReference>